<keyword evidence="2" id="KW-0732">Signal</keyword>
<dbReference type="SMART" id="SM00028">
    <property type="entry name" value="TPR"/>
    <property type="match status" value="4"/>
</dbReference>
<dbReference type="PROSITE" id="PS50005">
    <property type="entry name" value="TPR"/>
    <property type="match status" value="2"/>
</dbReference>
<evidence type="ECO:0000313" key="3">
    <source>
        <dbReference type="EMBL" id="HGZ44412.1"/>
    </source>
</evidence>
<feature type="repeat" description="TPR" evidence="1">
    <location>
        <begin position="225"/>
        <end position="258"/>
    </location>
</feature>
<dbReference type="Gene3D" id="1.25.40.10">
    <property type="entry name" value="Tetratricopeptide repeat domain"/>
    <property type="match status" value="3"/>
</dbReference>
<dbReference type="EMBL" id="DSQF01000028">
    <property type="protein sequence ID" value="HGZ44412.1"/>
    <property type="molecule type" value="Genomic_DNA"/>
</dbReference>
<feature type="chain" id="PRO_5032782891" evidence="2">
    <location>
        <begin position="27"/>
        <end position="479"/>
    </location>
</feature>
<sequence length="479" mass="51064">MTSRQIAIVVAAAGLAALAAAGSALARNPHCAGGIQYVVGGLRDKDKGLTEDYQRQMAKALDQLTQCAAEDPADLEAIGYLAWAYAEVDSSRLAGETFARVIEGLKAKGDRKKAEWAANNRDSYWANAFNDGIAKINDAQQAYPDFTKAPENEADQTLREEARKKYEAAMASLTRAANLRPGHPQTIRSLGSVHYFMGDFKTAREVFADGLRQAPGDSLLTESLKNATTALGNQLIDQKKYDEAITTFEALTRSEPGNADLFVGLASAYFSRASEGSDAAAKKSDYKAAGDAYAKAAALRTTAADLPFNAALAYQRAGEYATAEAHWKASLALAPDDTDALAALAETLAEQKKFDEAVTVLHQAVLKDGKNKNLHRQLGAVYSKAGNNAKSTEELLVFLALHQGTAAADPAAAARAAKAGSAAANALASLGAPDQVNDWTGDNQKYQTWFYWSKKLALHFNAEGAQAAKSDWSTTGQKK</sequence>
<name>A0A832ICF1_UNCEI</name>
<feature type="repeat" description="TPR" evidence="1">
    <location>
        <begin position="184"/>
        <end position="217"/>
    </location>
</feature>
<evidence type="ECO:0000256" key="2">
    <source>
        <dbReference type="SAM" id="SignalP"/>
    </source>
</evidence>
<proteinExistence type="predicted"/>
<protein>
    <submittedName>
        <fullName evidence="3">Tetratricopeptide repeat protein</fullName>
    </submittedName>
</protein>
<dbReference type="InterPro" id="IPR019734">
    <property type="entry name" value="TPR_rpt"/>
</dbReference>
<accession>A0A832ICF1</accession>
<dbReference type="Pfam" id="PF13432">
    <property type="entry name" value="TPR_16"/>
    <property type="match status" value="1"/>
</dbReference>
<comment type="caution">
    <text evidence="3">The sequence shown here is derived from an EMBL/GenBank/DDBJ whole genome shotgun (WGS) entry which is preliminary data.</text>
</comment>
<organism evidence="3">
    <name type="scientific">Eiseniibacteriota bacterium</name>
    <dbReference type="NCBI Taxonomy" id="2212470"/>
    <lineage>
        <taxon>Bacteria</taxon>
        <taxon>Candidatus Eiseniibacteriota</taxon>
    </lineage>
</organism>
<dbReference type="PANTHER" id="PTHR12558:SF13">
    <property type="entry name" value="CELL DIVISION CYCLE PROTEIN 27 HOMOLOG"/>
    <property type="match status" value="1"/>
</dbReference>
<dbReference type="PANTHER" id="PTHR12558">
    <property type="entry name" value="CELL DIVISION CYCLE 16,23,27"/>
    <property type="match status" value="1"/>
</dbReference>
<evidence type="ECO:0000256" key="1">
    <source>
        <dbReference type="PROSITE-ProRule" id="PRU00339"/>
    </source>
</evidence>
<feature type="signal peptide" evidence="2">
    <location>
        <begin position="1"/>
        <end position="26"/>
    </location>
</feature>
<keyword evidence="1" id="KW-0802">TPR repeat</keyword>
<dbReference type="AlphaFoldDB" id="A0A832ICF1"/>
<gene>
    <name evidence="3" type="ORF">ENR23_13530</name>
</gene>
<dbReference type="SUPFAM" id="SSF48452">
    <property type="entry name" value="TPR-like"/>
    <property type="match status" value="1"/>
</dbReference>
<reference evidence="3" key="1">
    <citation type="journal article" date="2020" name="mSystems">
        <title>Genome- and Community-Level Interaction Insights into Carbon Utilization and Element Cycling Functions of Hydrothermarchaeota in Hydrothermal Sediment.</title>
        <authorList>
            <person name="Zhou Z."/>
            <person name="Liu Y."/>
            <person name="Xu W."/>
            <person name="Pan J."/>
            <person name="Luo Z.H."/>
            <person name="Li M."/>
        </authorList>
    </citation>
    <scope>NUCLEOTIDE SEQUENCE [LARGE SCALE GENOMIC DNA]</scope>
    <source>
        <strain evidence="3">SpSt-381</strain>
    </source>
</reference>
<dbReference type="InterPro" id="IPR011990">
    <property type="entry name" value="TPR-like_helical_dom_sf"/>
</dbReference>
<dbReference type="Pfam" id="PF14559">
    <property type="entry name" value="TPR_19"/>
    <property type="match status" value="1"/>
</dbReference>